<keyword evidence="3 4" id="KW-0732">Signal</keyword>
<dbReference type="GO" id="GO:0055052">
    <property type="term" value="C:ATP-binding cassette (ABC) transporter complex, substrate-binding subunit-containing"/>
    <property type="evidence" value="ECO:0007669"/>
    <property type="project" value="TreeGrafter"/>
</dbReference>
<dbReference type="Gene3D" id="3.40.190.10">
    <property type="entry name" value="Periplasmic binding protein-like II"/>
    <property type="match status" value="1"/>
</dbReference>
<dbReference type="PANTHER" id="PTHR30061">
    <property type="entry name" value="MALTOSE-BINDING PERIPLASMIC PROTEIN"/>
    <property type="match status" value="1"/>
</dbReference>
<comment type="caution">
    <text evidence="5">The sequence shown here is derived from an EMBL/GenBank/DDBJ whole genome shotgun (WGS) entry which is preliminary data.</text>
</comment>
<keyword evidence="6" id="KW-1185">Reference proteome</keyword>
<evidence type="ECO:0000256" key="2">
    <source>
        <dbReference type="ARBA" id="ARBA00022448"/>
    </source>
</evidence>
<evidence type="ECO:0000256" key="3">
    <source>
        <dbReference type="ARBA" id="ARBA00022729"/>
    </source>
</evidence>
<evidence type="ECO:0000313" key="5">
    <source>
        <dbReference type="EMBL" id="MBF9070416.1"/>
    </source>
</evidence>
<protein>
    <submittedName>
        <fullName evidence="5">Extracellular solute-binding protein</fullName>
    </submittedName>
</protein>
<dbReference type="PROSITE" id="PS51257">
    <property type="entry name" value="PROKAR_LIPOPROTEIN"/>
    <property type="match status" value="1"/>
</dbReference>
<evidence type="ECO:0000313" key="6">
    <source>
        <dbReference type="Proteomes" id="UP000657385"/>
    </source>
</evidence>
<comment type="similarity">
    <text evidence="1">Belongs to the bacterial solute-binding protein 1 family.</text>
</comment>
<organism evidence="5 6">
    <name type="scientific">Streptacidiphilus fuscans</name>
    <dbReference type="NCBI Taxonomy" id="2789292"/>
    <lineage>
        <taxon>Bacteria</taxon>
        <taxon>Bacillati</taxon>
        <taxon>Actinomycetota</taxon>
        <taxon>Actinomycetes</taxon>
        <taxon>Kitasatosporales</taxon>
        <taxon>Streptomycetaceae</taxon>
        <taxon>Streptacidiphilus</taxon>
    </lineage>
</organism>
<dbReference type="InterPro" id="IPR006059">
    <property type="entry name" value="SBP"/>
</dbReference>
<evidence type="ECO:0000256" key="1">
    <source>
        <dbReference type="ARBA" id="ARBA00008520"/>
    </source>
</evidence>
<proteinExistence type="inferred from homology"/>
<dbReference type="EMBL" id="JADPRT010000008">
    <property type="protein sequence ID" value="MBF9070416.1"/>
    <property type="molecule type" value="Genomic_DNA"/>
</dbReference>
<gene>
    <name evidence="5" type="ORF">I2501_20530</name>
</gene>
<accession>A0A931FG09</accession>
<feature type="signal peptide" evidence="4">
    <location>
        <begin position="1"/>
        <end position="28"/>
    </location>
</feature>
<dbReference type="AlphaFoldDB" id="A0A931FG09"/>
<dbReference type="Proteomes" id="UP000657385">
    <property type="component" value="Unassembled WGS sequence"/>
</dbReference>
<dbReference type="RefSeq" id="WP_196195589.1">
    <property type="nucleotide sequence ID" value="NZ_JADPRT010000008.1"/>
</dbReference>
<name>A0A931FG09_9ACTN</name>
<feature type="chain" id="PRO_5038755533" evidence="4">
    <location>
        <begin position="29"/>
        <end position="451"/>
    </location>
</feature>
<evidence type="ECO:0000256" key="4">
    <source>
        <dbReference type="SAM" id="SignalP"/>
    </source>
</evidence>
<reference evidence="5" key="1">
    <citation type="submission" date="2020-11" db="EMBL/GenBank/DDBJ databases">
        <title>Isolation and identification of active actinomycetes.</title>
        <authorList>
            <person name="Yu B."/>
        </authorList>
    </citation>
    <scope>NUCLEOTIDE SEQUENCE</scope>
    <source>
        <strain evidence="5">NEAU-YB345</strain>
    </source>
</reference>
<dbReference type="GO" id="GO:0042956">
    <property type="term" value="P:maltodextrin transmembrane transport"/>
    <property type="evidence" value="ECO:0007669"/>
    <property type="project" value="TreeGrafter"/>
</dbReference>
<sequence length="451" mass="48212">MSTALPRRGRRALAALAVTASLALTAAACTGQPNTGAQGNTGTDNKPVTITFWHGWSQPNELAAINSDIAAFEKLHPNIKVNAVKAVSGDTITQGLRATGASAPDVVSDFSTTDVGKFCSTGAFVNLDPLMAKDGIDPKTTFSPTMLSYTQYKGDQCSLPLLGDAYGLYYNTDMFKAAGIASPPKTFSELAADAVKLTKGDGSQQLGYMPLWDYYEQNTGYVGGQYNPTYFTPDGKSNLENDPTWPAVFSWQKSLVNQLGGYAHLEKLRTGYGDEFAANAFDKGKVAMQLDGEWRISNLQQDNVPFHWATAPFPVPDNMAADYGMGFQTGTIIGINRNSQKQAAAWEFVKFMTTDTNALVTFANAIDNVPSTLAALKSPDLKLPSTFQTFLNVAADPKSVTQPATPDGDNYVTILQNLGLDLQSGKQTDVTAGLKKADSDIDNSLAQAGAQ</sequence>
<dbReference type="GO" id="GO:1901982">
    <property type="term" value="F:maltose binding"/>
    <property type="evidence" value="ECO:0007669"/>
    <property type="project" value="TreeGrafter"/>
</dbReference>
<keyword evidence="2" id="KW-0813">Transport</keyword>
<dbReference type="SUPFAM" id="SSF53850">
    <property type="entry name" value="Periplasmic binding protein-like II"/>
    <property type="match status" value="1"/>
</dbReference>
<dbReference type="PANTHER" id="PTHR30061:SF50">
    <property type="entry name" value="MALTOSE_MALTODEXTRIN-BINDING PERIPLASMIC PROTEIN"/>
    <property type="match status" value="1"/>
</dbReference>
<dbReference type="Pfam" id="PF01547">
    <property type="entry name" value="SBP_bac_1"/>
    <property type="match status" value="1"/>
</dbReference>
<dbReference type="GO" id="GO:0015768">
    <property type="term" value="P:maltose transport"/>
    <property type="evidence" value="ECO:0007669"/>
    <property type="project" value="TreeGrafter"/>
</dbReference>